<dbReference type="Pfam" id="PF13516">
    <property type="entry name" value="LRR_6"/>
    <property type="match status" value="2"/>
</dbReference>
<dbReference type="GO" id="GO:0048471">
    <property type="term" value="C:perinuclear region of cytoplasm"/>
    <property type="evidence" value="ECO:0007669"/>
    <property type="project" value="TreeGrafter"/>
</dbReference>
<dbReference type="InterPro" id="IPR001611">
    <property type="entry name" value="Leu-rich_rpt"/>
</dbReference>
<dbReference type="GO" id="GO:0006913">
    <property type="term" value="P:nucleocytoplasmic transport"/>
    <property type="evidence" value="ECO:0007669"/>
    <property type="project" value="TreeGrafter"/>
</dbReference>
<dbReference type="GeneID" id="24134895"/>
<dbReference type="GO" id="GO:0005829">
    <property type="term" value="C:cytosol"/>
    <property type="evidence" value="ECO:0007669"/>
    <property type="project" value="TreeGrafter"/>
</dbReference>
<evidence type="ECO:0000256" key="3">
    <source>
        <dbReference type="ARBA" id="ARBA00022737"/>
    </source>
</evidence>
<keyword evidence="3" id="KW-0677">Repeat</keyword>
<dbReference type="PANTHER" id="PTHR24113:SF12">
    <property type="entry name" value="RAN GTPASE-ACTIVATING PROTEIN 1"/>
    <property type="match status" value="1"/>
</dbReference>
<sequence>MTTELPGAALDVHRRRLAPGAMLLSPDLLEAIATYLPYDGMSAFLTALPEQLRTPGLQLLATLSKAFGLQVFWPSLNITVLTQLENANDVLAQLLPVNPRLRVTDTYTLRRVPVVVTPTPTWPTLDRISLTVNAALHLHVTEQRSHSAGDLLVSMQGVTKLSLRATHKVRFPDAAAEALAAWIEATPLTYLKMDNFGELSSRHRFWSKPTLVSLALPNTDFLLENGGGTTSRHLTHLDLCLSGASPMQSVTGLFIKSPLQSLHLSLPYTATHRDMHSTQHFLDVDLPQLHQLLTLRLTNLRLSTIHCLTLAPFVPRLTHLDLTSSKMGDAGVLALAPFLRHTLHLETLALADQGFGDVGASALSTALMHAKHLRTLDLGCNAIEVAGATALSSLLAHLPRLAKWRIGNNPLGANGVAALLHAWTYVELTTTTLIDARGTIGQKDDQRVCKALLSDLPPYRACLISCAVKRPREPLDLVAWVRGERQLP</sequence>
<evidence type="ECO:0000256" key="2">
    <source>
        <dbReference type="ARBA" id="ARBA00022614"/>
    </source>
</evidence>
<evidence type="ECO:0008006" key="6">
    <source>
        <dbReference type="Google" id="ProtNLM"/>
    </source>
</evidence>
<dbReference type="GO" id="GO:0005096">
    <property type="term" value="F:GTPase activator activity"/>
    <property type="evidence" value="ECO:0007669"/>
    <property type="project" value="UniProtKB-KW"/>
</dbReference>
<evidence type="ECO:0000313" key="5">
    <source>
        <dbReference type="Proteomes" id="UP000030745"/>
    </source>
</evidence>
<name>A0A067C1F8_SAPPC</name>
<dbReference type="OMA" id="WTYVELT"/>
<proteinExistence type="predicted"/>
<dbReference type="GO" id="GO:0005634">
    <property type="term" value="C:nucleus"/>
    <property type="evidence" value="ECO:0007669"/>
    <property type="project" value="TreeGrafter"/>
</dbReference>
<keyword evidence="2" id="KW-0433">Leucine-rich repeat</keyword>
<dbReference type="Proteomes" id="UP000030745">
    <property type="component" value="Unassembled WGS sequence"/>
</dbReference>
<dbReference type="VEuPathDB" id="FungiDB:SPRG_12984"/>
<protein>
    <recommendedName>
        <fullName evidence="6">F-box domain-containing protein</fullName>
    </recommendedName>
</protein>
<dbReference type="RefSeq" id="XP_012208681.1">
    <property type="nucleotide sequence ID" value="XM_012353291.1"/>
</dbReference>
<dbReference type="Gene3D" id="3.80.10.10">
    <property type="entry name" value="Ribonuclease Inhibitor"/>
    <property type="match status" value="1"/>
</dbReference>
<gene>
    <name evidence="4" type="ORF">SPRG_12984</name>
</gene>
<dbReference type="AlphaFoldDB" id="A0A067C1F8"/>
<accession>A0A067C1F8</accession>
<keyword evidence="1" id="KW-0343">GTPase activation</keyword>
<dbReference type="PANTHER" id="PTHR24113">
    <property type="entry name" value="RAN GTPASE-ACTIVATING PROTEIN 1"/>
    <property type="match status" value="1"/>
</dbReference>
<dbReference type="OrthoDB" id="8436363at2759"/>
<dbReference type="SMART" id="SM00368">
    <property type="entry name" value="LRR_RI"/>
    <property type="match status" value="4"/>
</dbReference>
<keyword evidence="5" id="KW-1185">Reference proteome</keyword>
<organism evidence="4 5">
    <name type="scientific">Saprolegnia parasitica (strain CBS 223.65)</name>
    <dbReference type="NCBI Taxonomy" id="695850"/>
    <lineage>
        <taxon>Eukaryota</taxon>
        <taxon>Sar</taxon>
        <taxon>Stramenopiles</taxon>
        <taxon>Oomycota</taxon>
        <taxon>Saprolegniomycetes</taxon>
        <taxon>Saprolegniales</taxon>
        <taxon>Saprolegniaceae</taxon>
        <taxon>Saprolegnia</taxon>
    </lineage>
</organism>
<reference evidence="4 5" key="1">
    <citation type="journal article" date="2013" name="PLoS Genet.">
        <title>Distinctive expansion of potential virulence genes in the genome of the oomycete fish pathogen Saprolegnia parasitica.</title>
        <authorList>
            <person name="Jiang R.H."/>
            <person name="de Bruijn I."/>
            <person name="Haas B.J."/>
            <person name="Belmonte R."/>
            <person name="Lobach L."/>
            <person name="Christie J."/>
            <person name="van den Ackerveken G."/>
            <person name="Bottin A."/>
            <person name="Bulone V."/>
            <person name="Diaz-Moreno S.M."/>
            <person name="Dumas B."/>
            <person name="Fan L."/>
            <person name="Gaulin E."/>
            <person name="Govers F."/>
            <person name="Grenville-Briggs L.J."/>
            <person name="Horner N.R."/>
            <person name="Levin J.Z."/>
            <person name="Mammella M."/>
            <person name="Meijer H.J."/>
            <person name="Morris P."/>
            <person name="Nusbaum C."/>
            <person name="Oome S."/>
            <person name="Phillips A.J."/>
            <person name="van Rooyen D."/>
            <person name="Rzeszutek E."/>
            <person name="Saraiva M."/>
            <person name="Secombes C.J."/>
            <person name="Seidl M.F."/>
            <person name="Snel B."/>
            <person name="Stassen J.H."/>
            <person name="Sykes S."/>
            <person name="Tripathy S."/>
            <person name="van den Berg H."/>
            <person name="Vega-Arreguin J.C."/>
            <person name="Wawra S."/>
            <person name="Young S.K."/>
            <person name="Zeng Q."/>
            <person name="Dieguez-Uribeondo J."/>
            <person name="Russ C."/>
            <person name="Tyler B.M."/>
            <person name="van West P."/>
        </authorList>
    </citation>
    <scope>NUCLEOTIDE SEQUENCE [LARGE SCALE GENOMIC DNA]</scope>
    <source>
        <strain evidence="4 5">CBS 223.65</strain>
    </source>
</reference>
<dbReference type="GO" id="GO:0031267">
    <property type="term" value="F:small GTPase binding"/>
    <property type="evidence" value="ECO:0007669"/>
    <property type="project" value="TreeGrafter"/>
</dbReference>
<dbReference type="EMBL" id="KK583307">
    <property type="protein sequence ID" value="KDO20627.1"/>
    <property type="molecule type" value="Genomic_DNA"/>
</dbReference>
<evidence type="ECO:0000313" key="4">
    <source>
        <dbReference type="EMBL" id="KDO20627.1"/>
    </source>
</evidence>
<dbReference type="InterPro" id="IPR027038">
    <property type="entry name" value="RanGap"/>
</dbReference>
<dbReference type="KEGG" id="spar:SPRG_12984"/>
<dbReference type="InterPro" id="IPR032675">
    <property type="entry name" value="LRR_dom_sf"/>
</dbReference>
<dbReference type="SUPFAM" id="SSF52047">
    <property type="entry name" value="RNI-like"/>
    <property type="match status" value="1"/>
</dbReference>
<evidence type="ECO:0000256" key="1">
    <source>
        <dbReference type="ARBA" id="ARBA00022468"/>
    </source>
</evidence>